<reference evidence="2" key="1">
    <citation type="submission" date="2017-04" db="EMBL/GenBank/DDBJ databases">
        <authorList>
            <person name="Varghese N."/>
            <person name="Submissions S."/>
        </authorList>
    </citation>
    <scope>NUCLEOTIDE SEQUENCE [LARGE SCALE GENOMIC DNA]</scope>
    <source>
        <strain evidence="2">DSM 16537</strain>
    </source>
</reference>
<organism evidence="1 2">
    <name type="scientific">Aquiflexum balticum DSM 16537</name>
    <dbReference type="NCBI Taxonomy" id="758820"/>
    <lineage>
        <taxon>Bacteria</taxon>
        <taxon>Pseudomonadati</taxon>
        <taxon>Bacteroidota</taxon>
        <taxon>Cytophagia</taxon>
        <taxon>Cytophagales</taxon>
        <taxon>Cyclobacteriaceae</taxon>
        <taxon>Aquiflexum</taxon>
    </lineage>
</organism>
<dbReference type="EMBL" id="LT838813">
    <property type="protein sequence ID" value="SMD42715.1"/>
    <property type="molecule type" value="Genomic_DNA"/>
</dbReference>
<dbReference type="Proteomes" id="UP000192333">
    <property type="component" value="Chromosome I"/>
</dbReference>
<sequence length="57" mass="6548">MRKSKSWAMSINNTTKASCMFRNLQSSFEKYIPCFGQFIGVLVLDSFGKSGFYSIFF</sequence>
<proteinExistence type="predicted"/>
<accession>A0A1W2H189</accession>
<gene>
    <name evidence="1" type="ORF">SAMN00777080_1277</name>
</gene>
<name>A0A1W2H189_9BACT</name>
<evidence type="ECO:0000313" key="1">
    <source>
        <dbReference type="EMBL" id="SMD42715.1"/>
    </source>
</evidence>
<keyword evidence="2" id="KW-1185">Reference proteome</keyword>
<dbReference type="AlphaFoldDB" id="A0A1W2H189"/>
<evidence type="ECO:0000313" key="2">
    <source>
        <dbReference type="Proteomes" id="UP000192333"/>
    </source>
</evidence>
<protein>
    <submittedName>
        <fullName evidence="1">Uncharacterized protein</fullName>
    </submittedName>
</protein>
<dbReference type="STRING" id="758820.SAMN00777080_1277"/>